<evidence type="ECO:0000256" key="2">
    <source>
        <dbReference type="ARBA" id="ARBA00008837"/>
    </source>
</evidence>
<dbReference type="RefSeq" id="XP_016609021.1">
    <property type="nucleotide sequence ID" value="XM_016752327.1"/>
</dbReference>
<organism evidence="3 4">
    <name type="scientific">Spizellomyces punctatus (strain DAOM BR117)</name>
    <dbReference type="NCBI Taxonomy" id="645134"/>
    <lineage>
        <taxon>Eukaryota</taxon>
        <taxon>Fungi</taxon>
        <taxon>Fungi incertae sedis</taxon>
        <taxon>Chytridiomycota</taxon>
        <taxon>Chytridiomycota incertae sedis</taxon>
        <taxon>Chytridiomycetes</taxon>
        <taxon>Spizellomycetales</taxon>
        <taxon>Spizellomycetaceae</taxon>
        <taxon>Spizellomyces</taxon>
    </lineage>
</organism>
<reference evidence="3 4" key="1">
    <citation type="submission" date="2009-08" db="EMBL/GenBank/DDBJ databases">
        <title>The Genome Sequence of Spizellomyces punctatus strain DAOM BR117.</title>
        <authorList>
            <consortium name="The Broad Institute Genome Sequencing Platform"/>
            <person name="Russ C."/>
            <person name="Cuomo C."/>
            <person name="Shea T."/>
            <person name="Young S.K."/>
            <person name="Zeng Q."/>
            <person name="Koehrsen M."/>
            <person name="Haas B."/>
            <person name="Borodovsky M."/>
            <person name="Guigo R."/>
            <person name="Alvarado L."/>
            <person name="Berlin A."/>
            <person name="Bochicchio J."/>
            <person name="Borenstein D."/>
            <person name="Chapman S."/>
            <person name="Chen Z."/>
            <person name="Engels R."/>
            <person name="Freedman E."/>
            <person name="Gellesch M."/>
            <person name="Goldberg J."/>
            <person name="Griggs A."/>
            <person name="Gujja S."/>
            <person name="Heiman D."/>
            <person name="Hepburn T."/>
            <person name="Howarth C."/>
            <person name="Jen D."/>
            <person name="Larson L."/>
            <person name="Lewis B."/>
            <person name="Mehta T."/>
            <person name="Park D."/>
            <person name="Pearson M."/>
            <person name="Roberts A."/>
            <person name="Saif S."/>
            <person name="Shenoy N."/>
            <person name="Sisk P."/>
            <person name="Stolte C."/>
            <person name="Sykes S."/>
            <person name="Thomson T."/>
            <person name="Walk T."/>
            <person name="White J."/>
            <person name="Yandava C."/>
            <person name="Burger G."/>
            <person name="Gray M.W."/>
            <person name="Holland P.W.H."/>
            <person name="King N."/>
            <person name="Lang F.B.F."/>
            <person name="Roger A.J."/>
            <person name="Ruiz-Trillo I."/>
            <person name="Lander E."/>
            <person name="Nusbaum C."/>
        </authorList>
    </citation>
    <scope>NUCLEOTIDE SEQUENCE [LARGE SCALE GENOMIC DNA]</scope>
    <source>
        <strain evidence="3 4">DAOM BR117</strain>
    </source>
</reference>
<dbReference type="CDD" id="cd19495">
    <property type="entry name" value="Elp6"/>
    <property type="match status" value="1"/>
</dbReference>
<name>A0A0L0HIP5_SPIPD</name>
<comment type="similarity">
    <text evidence="2">Belongs to the ELP6 family.</text>
</comment>
<evidence type="ECO:0000256" key="1">
    <source>
        <dbReference type="ARBA" id="ARBA00005043"/>
    </source>
</evidence>
<dbReference type="InterPro" id="IPR018627">
    <property type="entry name" value="ELP6"/>
</dbReference>
<comment type="pathway">
    <text evidence="1">tRNA modification; 5-methoxycarbonylmethyl-2-thiouridine-tRNA biosynthesis.</text>
</comment>
<keyword evidence="4" id="KW-1185">Reference proteome</keyword>
<dbReference type="EMBL" id="KQ257455">
    <property type="protein sequence ID" value="KND00982.1"/>
    <property type="molecule type" value="Genomic_DNA"/>
</dbReference>
<dbReference type="eggNOG" id="KOG4723">
    <property type="taxonomic scope" value="Eukaryota"/>
</dbReference>
<dbReference type="UniPathway" id="UPA00988"/>
<dbReference type="OMA" id="SMLEWIG"/>
<evidence type="ECO:0000313" key="3">
    <source>
        <dbReference type="EMBL" id="KND00982.1"/>
    </source>
</evidence>
<dbReference type="OrthoDB" id="9995306at2759"/>
<accession>A0A0L0HIP5</accession>
<gene>
    <name evidence="3" type="ORF">SPPG_04080</name>
</gene>
<protein>
    <recommendedName>
        <fullName evidence="5">Elongator complex protein 6</fullName>
    </recommendedName>
</protein>
<dbReference type="GO" id="GO:0033588">
    <property type="term" value="C:elongator holoenzyme complex"/>
    <property type="evidence" value="ECO:0007669"/>
    <property type="project" value="InterPro"/>
</dbReference>
<dbReference type="Pfam" id="PF09807">
    <property type="entry name" value="ELP6"/>
    <property type="match status" value="1"/>
</dbReference>
<dbReference type="AlphaFoldDB" id="A0A0L0HIP5"/>
<evidence type="ECO:0008006" key="5">
    <source>
        <dbReference type="Google" id="ProtNLM"/>
    </source>
</evidence>
<dbReference type="Gene3D" id="3.40.50.300">
    <property type="entry name" value="P-loop containing nucleotide triphosphate hydrolases"/>
    <property type="match status" value="1"/>
</dbReference>
<dbReference type="PANTHER" id="PTHR16184">
    <property type="entry name" value="ELONGATOR COMPLEX PROTEIN 6"/>
    <property type="match status" value="1"/>
</dbReference>
<dbReference type="GeneID" id="27687553"/>
<dbReference type="InParanoid" id="A0A0L0HIP5"/>
<dbReference type="Proteomes" id="UP000053201">
    <property type="component" value="Unassembled WGS sequence"/>
</dbReference>
<dbReference type="InterPro" id="IPR027417">
    <property type="entry name" value="P-loop_NTPase"/>
</dbReference>
<dbReference type="SUPFAM" id="SSF52540">
    <property type="entry name" value="P-loop containing nucleoside triphosphate hydrolases"/>
    <property type="match status" value="1"/>
</dbReference>
<dbReference type="GO" id="GO:0002098">
    <property type="term" value="P:tRNA wobble uridine modification"/>
    <property type="evidence" value="ECO:0007669"/>
    <property type="project" value="InterPro"/>
</dbReference>
<dbReference type="VEuPathDB" id="FungiDB:SPPG_04080"/>
<dbReference type="STRING" id="645134.A0A0L0HIP5"/>
<sequence>MDARIHAAAGKPTRQANGFVSHDARDTVALEDPSGNRLSISAMFPLLDAALNWSSTPSPSSSVDQSAGRFVLITDVVRADGSFLLHHFIGRHLRIEEGPGWNVVLVGLAQAFNHYLLIGKKLGVNLTSYERKGRFAFLDGLSNVRAASGPFANTNAKGPTSIQQSAKRYPDVQNLFANILAAVSSRVQDGSKPCIVIDDLTMLLYSGAPLVDLLTFISSLNAYVGQHNGCLVVLVHNDTSSGDVRQAAMCKSLSHLADYVLEVQGLESGATQGLHGQLTLGRGPPLNDTSFSPHVLHYRLADAGVQFFKKGYSTGVL</sequence>
<evidence type="ECO:0000313" key="4">
    <source>
        <dbReference type="Proteomes" id="UP000053201"/>
    </source>
</evidence>
<proteinExistence type="inferred from homology"/>
<dbReference type="PANTHER" id="PTHR16184:SF6">
    <property type="entry name" value="ELONGATOR COMPLEX PROTEIN 6"/>
    <property type="match status" value="1"/>
</dbReference>